<evidence type="ECO:0000256" key="1">
    <source>
        <dbReference type="ARBA" id="ARBA00005361"/>
    </source>
</evidence>
<dbReference type="GeneID" id="106157388"/>
<gene>
    <name evidence="4" type="primary">LOC106157382</name>
    <name evidence="5" type="synonym">LOC106157388</name>
</gene>
<organism evidence="3 4">
    <name type="scientific">Lingula anatina</name>
    <name type="common">Brachiopod</name>
    <name type="synonym">Lingula unguis</name>
    <dbReference type="NCBI Taxonomy" id="7574"/>
    <lineage>
        <taxon>Eukaryota</taxon>
        <taxon>Metazoa</taxon>
        <taxon>Spiralia</taxon>
        <taxon>Lophotrochozoa</taxon>
        <taxon>Brachiopoda</taxon>
        <taxon>Linguliformea</taxon>
        <taxon>Lingulata</taxon>
        <taxon>Lingulida</taxon>
        <taxon>Linguloidea</taxon>
        <taxon>Lingulidae</taxon>
        <taxon>Lingula</taxon>
    </lineage>
</organism>
<dbReference type="CDD" id="cd21451">
    <property type="entry name" value="DLC-like_TCTEX1D"/>
    <property type="match status" value="1"/>
</dbReference>
<protein>
    <submittedName>
        <fullName evidence="4 5">Tctex1 domain-containing protein 1-like</fullName>
    </submittedName>
</protein>
<dbReference type="GeneID" id="106157382"/>
<keyword evidence="3" id="KW-1185">Reference proteome</keyword>
<dbReference type="AlphaFoldDB" id="A0A1S3HR02"/>
<reference evidence="4 5" key="1">
    <citation type="submission" date="2025-04" db="UniProtKB">
        <authorList>
            <consortium name="RefSeq"/>
        </authorList>
    </citation>
    <scope>IDENTIFICATION</scope>
    <source>
        <tissue evidence="4 5">Gonads</tissue>
    </source>
</reference>
<evidence type="ECO:0000313" key="3">
    <source>
        <dbReference type="Proteomes" id="UP000085678"/>
    </source>
</evidence>
<dbReference type="PANTHER" id="PTHR21255">
    <property type="entry name" value="T-COMPLEX-ASSOCIATED-TESTIS-EXPRESSED 1/ DYNEIN LIGHT CHAIN"/>
    <property type="match status" value="1"/>
</dbReference>
<evidence type="ECO:0000313" key="4">
    <source>
        <dbReference type="RefSeq" id="XP_013388467.1"/>
    </source>
</evidence>
<evidence type="ECO:0000256" key="2">
    <source>
        <dbReference type="SAM" id="MobiDB-lite"/>
    </source>
</evidence>
<evidence type="ECO:0000313" key="5">
    <source>
        <dbReference type="RefSeq" id="XP_013388476.1"/>
    </source>
</evidence>
<dbReference type="KEGG" id="lak:106157388"/>
<dbReference type="InterPro" id="IPR038586">
    <property type="entry name" value="Tctex-1-like_sf"/>
</dbReference>
<dbReference type="STRING" id="7574.A0A1S3HR02"/>
<dbReference type="KEGG" id="lak:106157382"/>
<dbReference type="GO" id="GO:0005868">
    <property type="term" value="C:cytoplasmic dynein complex"/>
    <property type="evidence" value="ECO:0007669"/>
    <property type="project" value="TreeGrafter"/>
</dbReference>
<accession>A0A1S3HR02</accession>
<dbReference type="OrthoDB" id="10260741at2759"/>
<dbReference type="InterPro" id="IPR005334">
    <property type="entry name" value="Tctex-1-like"/>
</dbReference>
<dbReference type="PANTHER" id="PTHR21255:SF65">
    <property type="entry name" value="TCTEX1 DOMAIN-CONTAINING PROTEIN 2"/>
    <property type="match status" value="1"/>
</dbReference>
<dbReference type="OMA" id="RMEPRNK"/>
<dbReference type="GO" id="GO:0007018">
    <property type="term" value="P:microtubule-based movement"/>
    <property type="evidence" value="ECO:0007669"/>
    <property type="project" value="TreeGrafter"/>
</dbReference>
<feature type="region of interest" description="Disordered" evidence="2">
    <location>
        <begin position="28"/>
        <end position="54"/>
    </location>
</feature>
<dbReference type="RefSeq" id="XP_013388476.1">
    <property type="nucleotide sequence ID" value="XM_013533022.1"/>
</dbReference>
<dbReference type="GO" id="GO:0005737">
    <property type="term" value="C:cytoplasm"/>
    <property type="evidence" value="ECO:0007669"/>
    <property type="project" value="TreeGrafter"/>
</dbReference>
<dbReference type="Gene3D" id="3.30.1140.40">
    <property type="entry name" value="Tctex-1"/>
    <property type="match status" value="1"/>
</dbReference>
<dbReference type="Pfam" id="PF03645">
    <property type="entry name" value="Tctex-1"/>
    <property type="match status" value="1"/>
</dbReference>
<sequence length="202" mass="22901">MMKKAISARGSNSAASSEKSMAILTKAARSPAAGKATLAPPQRESSTLSTPLKGPSLMGILAARRFTNRLRETVREKRQLREQNANLQPTYRMEPRNKFQPGKVERAIKDVVDQRLEGCKYNPRLCKTMTRVLSEEVKEKVKGLKFDRYKLVCLVTIGEKKSQQLMVTSRCTWDTNFDNYSTYNFENSNLFCTVTVYGIYAE</sequence>
<comment type="similarity">
    <text evidence="1">Belongs to the dynein light chain Tctex-type family.</text>
</comment>
<proteinExistence type="inferred from homology"/>
<name>A0A1S3HR02_LINAN</name>
<dbReference type="RefSeq" id="XP_013388467.1">
    <property type="nucleotide sequence ID" value="XM_013533013.2"/>
</dbReference>
<dbReference type="GO" id="GO:0045505">
    <property type="term" value="F:dynein intermediate chain binding"/>
    <property type="evidence" value="ECO:0007669"/>
    <property type="project" value="TreeGrafter"/>
</dbReference>
<dbReference type="Proteomes" id="UP000085678">
    <property type="component" value="Unplaced"/>
</dbReference>